<dbReference type="Proteomes" id="UP000699042">
    <property type="component" value="Unassembled WGS sequence"/>
</dbReference>
<accession>A0A9P7QTR1</accession>
<protein>
    <submittedName>
        <fullName evidence="3">Necrosis inducing protein</fullName>
    </submittedName>
</protein>
<feature type="region of interest" description="Disordered" evidence="1">
    <location>
        <begin position="274"/>
        <end position="318"/>
    </location>
</feature>
<comment type="caution">
    <text evidence="3">The sequence shown here is derived from an EMBL/GenBank/DDBJ whole genome shotgun (WGS) entry which is preliminary data.</text>
</comment>
<dbReference type="PANTHER" id="PTHR33657">
    <property type="entry name" value="DOMAIN PROTEIN, PUTATIVE (AFU_ORTHOLOGUE AFUA_5G00600)-RELATED"/>
    <property type="match status" value="1"/>
</dbReference>
<feature type="compositionally biased region" description="Polar residues" evidence="1">
    <location>
        <begin position="274"/>
        <end position="309"/>
    </location>
</feature>
<keyword evidence="4" id="KW-1185">Reference proteome</keyword>
<proteinExistence type="predicted"/>
<dbReference type="Pfam" id="PF05630">
    <property type="entry name" value="NPP1"/>
    <property type="match status" value="1"/>
</dbReference>
<evidence type="ECO:0000313" key="4">
    <source>
        <dbReference type="Proteomes" id="UP000699042"/>
    </source>
</evidence>
<name>A0A9P7QTR1_9PEZI</name>
<evidence type="ECO:0000313" key="3">
    <source>
        <dbReference type="EMBL" id="KAG7040968.1"/>
    </source>
</evidence>
<dbReference type="EMBL" id="JAESDN010000016">
    <property type="protein sequence ID" value="KAG7040968.1"/>
    <property type="molecule type" value="Genomic_DNA"/>
</dbReference>
<evidence type="ECO:0000256" key="1">
    <source>
        <dbReference type="SAM" id="MobiDB-lite"/>
    </source>
</evidence>
<keyword evidence="2" id="KW-0732">Signal</keyword>
<dbReference type="PANTHER" id="PTHR33657:SF6">
    <property type="entry name" value="SECRETED PROTEIN"/>
    <property type="match status" value="1"/>
</dbReference>
<feature type="signal peptide" evidence="2">
    <location>
        <begin position="1"/>
        <end position="34"/>
    </location>
</feature>
<organism evidence="3 4">
    <name type="scientific">Colletotrichum scovillei</name>
    <dbReference type="NCBI Taxonomy" id="1209932"/>
    <lineage>
        <taxon>Eukaryota</taxon>
        <taxon>Fungi</taxon>
        <taxon>Dikarya</taxon>
        <taxon>Ascomycota</taxon>
        <taxon>Pezizomycotina</taxon>
        <taxon>Sordariomycetes</taxon>
        <taxon>Hypocreomycetidae</taxon>
        <taxon>Glomerellales</taxon>
        <taxon>Glomerellaceae</taxon>
        <taxon>Colletotrichum</taxon>
        <taxon>Colletotrichum acutatum species complex</taxon>
    </lineage>
</organism>
<reference evidence="3" key="1">
    <citation type="submission" date="2021-05" db="EMBL/GenBank/DDBJ databases">
        <title>Comparative genomics of three Colletotrichum scovillei strains and genetic complementation revealed genes involved fungal growth and virulence on chili pepper.</title>
        <authorList>
            <person name="Hsieh D.-K."/>
            <person name="Chuang S.-C."/>
            <person name="Chen C.-Y."/>
            <person name="Chao Y.-T."/>
            <person name="Lu M.-Y.J."/>
            <person name="Lee M.-H."/>
            <person name="Shih M.-C."/>
        </authorList>
    </citation>
    <scope>NUCLEOTIDE SEQUENCE</scope>
    <source>
        <strain evidence="3">Coll-153</strain>
    </source>
</reference>
<dbReference type="InterPro" id="IPR008701">
    <property type="entry name" value="NPP1"/>
</dbReference>
<dbReference type="AlphaFoldDB" id="A0A9P7QTR1"/>
<feature type="chain" id="PRO_5040197069" evidence="2">
    <location>
        <begin position="35"/>
        <end position="318"/>
    </location>
</feature>
<evidence type="ECO:0000256" key="2">
    <source>
        <dbReference type="SAM" id="SignalP"/>
    </source>
</evidence>
<sequence length="318" mass="34228">MRCLLKFSSKSSLKMSFRSSLLLFLVSSLDLASATTSHTHWKRGGDVAVNDKWTNHDKVVPLVEAPGYDLDGEVQMTFKPLIHSWHGCVPYAAVDVDGAAGAGLKPTGKAGGDCRDLGQSGQTYTRIGKSHGRTGIIYSYYLPKVQGNDEQHKHHWITAVVWLAVDKCPDDIANFSPRGVAYSTKPQGAFDTTHATNTENSVTATRPILAYDAGVPLIPSANSPEGALSPPLVAWDRLPAAAKEQLNSIRYKHTRVPFSDANFQSTLDSTYSDTFFTGSGPDSTDYGDNTPSQDEINPNFGNPITSSTAAPEPKATGP</sequence>
<gene>
    <name evidence="3" type="ORF">JMJ77_008675</name>
</gene>